<keyword evidence="1" id="KW-0812">Transmembrane</keyword>
<feature type="transmembrane region" description="Helical" evidence="1">
    <location>
        <begin position="45"/>
        <end position="63"/>
    </location>
</feature>
<dbReference type="EMBL" id="JAFHKR010000037">
    <property type="protein sequence ID" value="MBN3553307.1"/>
    <property type="molecule type" value="Genomic_DNA"/>
</dbReference>
<feature type="transmembrane region" description="Helical" evidence="1">
    <location>
        <begin position="158"/>
        <end position="176"/>
    </location>
</feature>
<reference evidence="2 3" key="1">
    <citation type="submission" date="2021-01" db="EMBL/GenBank/DDBJ databases">
        <title>Genome Sequencing of Type Strains.</title>
        <authorList>
            <person name="Lemaire J.F."/>
            <person name="Inderbitzin P."/>
            <person name="Collins S.B."/>
            <person name="Wespe N."/>
            <person name="Knight-Connoni V."/>
        </authorList>
    </citation>
    <scope>NUCLEOTIDE SEQUENCE [LARGE SCALE GENOMIC DNA]</scope>
    <source>
        <strain evidence="2 3">DSM 23009</strain>
    </source>
</reference>
<feature type="transmembrane region" description="Helical" evidence="1">
    <location>
        <begin position="135"/>
        <end position="152"/>
    </location>
</feature>
<evidence type="ECO:0000256" key="1">
    <source>
        <dbReference type="SAM" id="Phobius"/>
    </source>
</evidence>
<sequence>MSERYDSLDRHYKDIEKLNTATTTLFWVNAALSIAVFFVDNSLTVKNILLTVFTITTFGYFVIDNYLSIFKIPKVEDIRRVHLLTNSFNVPLDNEKTNMYYNNEIEPSLLKLGANIFENSLFAKRVTYEMAKRERIKIGIFIVVFFVALLLRTTEMELISILAQTLFASTLIPAYVRLEVLHFKNKVIFDSLHDIFLFHNQRTSESDKRMSAKLLDCFVKYESAKAYSGVKQDSKIFHKINPEVTQEWEEIKRSLNVDRVTN</sequence>
<dbReference type="RefSeq" id="WP_205724517.1">
    <property type="nucleotide sequence ID" value="NZ_JAFHKR010000037.1"/>
</dbReference>
<keyword evidence="3" id="KW-1185">Reference proteome</keyword>
<proteinExistence type="predicted"/>
<evidence type="ECO:0000313" key="3">
    <source>
        <dbReference type="Proteomes" id="UP001296923"/>
    </source>
</evidence>
<evidence type="ECO:0000313" key="2">
    <source>
        <dbReference type="EMBL" id="MBN3553307.1"/>
    </source>
</evidence>
<organism evidence="2 3">
    <name type="scientific">Fictibacillus nanhaiensis</name>
    <dbReference type="NCBI Taxonomy" id="742169"/>
    <lineage>
        <taxon>Bacteria</taxon>
        <taxon>Bacillati</taxon>
        <taxon>Bacillota</taxon>
        <taxon>Bacilli</taxon>
        <taxon>Bacillales</taxon>
        <taxon>Fictibacillaceae</taxon>
        <taxon>Fictibacillus</taxon>
    </lineage>
</organism>
<gene>
    <name evidence="2" type="ORF">JYA63_03450</name>
</gene>
<comment type="caution">
    <text evidence="2">The sequence shown here is derived from an EMBL/GenBank/DDBJ whole genome shotgun (WGS) entry which is preliminary data.</text>
</comment>
<keyword evidence="1" id="KW-0472">Membrane</keyword>
<feature type="transmembrane region" description="Helical" evidence="1">
    <location>
        <begin position="21"/>
        <end position="39"/>
    </location>
</feature>
<accession>A0ABS2ZLD4</accession>
<protein>
    <submittedName>
        <fullName evidence="2">Uncharacterized protein</fullName>
    </submittedName>
</protein>
<keyword evidence="1" id="KW-1133">Transmembrane helix</keyword>
<dbReference type="Proteomes" id="UP001296923">
    <property type="component" value="Unassembled WGS sequence"/>
</dbReference>
<name>A0ABS2ZLD4_9BACL</name>